<dbReference type="Proteomes" id="UP001500457">
    <property type="component" value="Unassembled WGS sequence"/>
</dbReference>
<keyword evidence="2" id="KW-1185">Reference proteome</keyword>
<dbReference type="EMBL" id="BAABHQ010000077">
    <property type="protein sequence ID" value="GAA4899259.1"/>
    <property type="molecule type" value="Genomic_DNA"/>
</dbReference>
<proteinExistence type="predicted"/>
<sequence>MRADLELIYDWVPQGAHILDLACGGGALLERLAQEKNVSGYGLEIDPEGITQCVARGVNVIEHNLDDGLIVLFRLRVRCRHHPISIKNRAARASIRITIKIDCTTLEVV</sequence>
<dbReference type="InterPro" id="IPR029063">
    <property type="entry name" value="SAM-dependent_MTases_sf"/>
</dbReference>
<name>A0ABP9FJG7_9PSEU</name>
<organism evidence="1 2">
    <name type="scientific">Actinomycetospora straminea</name>
    <dbReference type="NCBI Taxonomy" id="663607"/>
    <lineage>
        <taxon>Bacteria</taxon>
        <taxon>Bacillati</taxon>
        <taxon>Actinomycetota</taxon>
        <taxon>Actinomycetes</taxon>
        <taxon>Pseudonocardiales</taxon>
        <taxon>Pseudonocardiaceae</taxon>
        <taxon>Actinomycetospora</taxon>
    </lineage>
</organism>
<dbReference type="Pfam" id="PF07021">
    <property type="entry name" value="MetW"/>
    <property type="match status" value="1"/>
</dbReference>
<protein>
    <recommendedName>
        <fullName evidence="3">Methyltransferase family protein</fullName>
    </recommendedName>
</protein>
<comment type="caution">
    <text evidence="1">The sequence shown here is derived from an EMBL/GenBank/DDBJ whole genome shotgun (WGS) entry which is preliminary data.</text>
</comment>
<gene>
    <name evidence="1" type="ORF">GCM10023203_61320</name>
</gene>
<dbReference type="InterPro" id="IPR010743">
    <property type="entry name" value="Methionine_synth_MetW"/>
</dbReference>
<reference evidence="2" key="1">
    <citation type="journal article" date="2019" name="Int. J. Syst. Evol. Microbiol.">
        <title>The Global Catalogue of Microorganisms (GCM) 10K type strain sequencing project: providing services to taxonomists for standard genome sequencing and annotation.</title>
        <authorList>
            <consortium name="The Broad Institute Genomics Platform"/>
            <consortium name="The Broad Institute Genome Sequencing Center for Infectious Disease"/>
            <person name="Wu L."/>
            <person name="Ma J."/>
        </authorList>
    </citation>
    <scope>NUCLEOTIDE SEQUENCE [LARGE SCALE GENOMIC DNA]</scope>
    <source>
        <strain evidence="2">JCM 17983</strain>
    </source>
</reference>
<evidence type="ECO:0008006" key="3">
    <source>
        <dbReference type="Google" id="ProtNLM"/>
    </source>
</evidence>
<evidence type="ECO:0000313" key="1">
    <source>
        <dbReference type="EMBL" id="GAA4899259.1"/>
    </source>
</evidence>
<dbReference type="RefSeq" id="WP_345382465.1">
    <property type="nucleotide sequence ID" value="NZ_BAABHQ010000077.1"/>
</dbReference>
<accession>A0ABP9FJG7</accession>
<dbReference type="SUPFAM" id="SSF53335">
    <property type="entry name" value="S-adenosyl-L-methionine-dependent methyltransferases"/>
    <property type="match status" value="1"/>
</dbReference>
<evidence type="ECO:0000313" key="2">
    <source>
        <dbReference type="Proteomes" id="UP001500457"/>
    </source>
</evidence>
<dbReference type="Gene3D" id="3.40.50.150">
    <property type="entry name" value="Vaccinia Virus protein VP39"/>
    <property type="match status" value="1"/>
</dbReference>